<organism evidence="1 2">
    <name type="scientific">Dreissena polymorpha</name>
    <name type="common">Zebra mussel</name>
    <name type="synonym">Mytilus polymorpha</name>
    <dbReference type="NCBI Taxonomy" id="45954"/>
    <lineage>
        <taxon>Eukaryota</taxon>
        <taxon>Metazoa</taxon>
        <taxon>Spiralia</taxon>
        <taxon>Lophotrochozoa</taxon>
        <taxon>Mollusca</taxon>
        <taxon>Bivalvia</taxon>
        <taxon>Autobranchia</taxon>
        <taxon>Heteroconchia</taxon>
        <taxon>Euheterodonta</taxon>
        <taxon>Imparidentia</taxon>
        <taxon>Neoheterodontei</taxon>
        <taxon>Myida</taxon>
        <taxon>Dreissenoidea</taxon>
        <taxon>Dreissenidae</taxon>
        <taxon>Dreissena</taxon>
    </lineage>
</organism>
<comment type="caution">
    <text evidence="1">The sequence shown here is derived from an EMBL/GenBank/DDBJ whole genome shotgun (WGS) entry which is preliminary data.</text>
</comment>
<reference evidence="1" key="2">
    <citation type="submission" date="2020-11" db="EMBL/GenBank/DDBJ databases">
        <authorList>
            <person name="McCartney M.A."/>
            <person name="Auch B."/>
            <person name="Kono T."/>
            <person name="Mallez S."/>
            <person name="Becker A."/>
            <person name="Gohl D.M."/>
            <person name="Silverstein K.A.T."/>
            <person name="Koren S."/>
            <person name="Bechman K.B."/>
            <person name="Herman A."/>
            <person name="Abrahante J.E."/>
            <person name="Garbe J."/>
        </authorList>
    </citation>
    <scope>NUCLEOTIDE SEQUENCE</scope>
    <source>
        <strain evidence="1">Duluth1</strain>
        <tissue evidence="1">Whole animal</tissue>
    </source>
</reference>
<evidence type="ECO:0000313" key="2">
    <source>
        <dbReference type="Proteomes" id="UP000828390"/>
    </source>
</evidence>
<dbReference type="EMBL" id="JAIWYP010000015">
    <property type="protein sequence ID" value="KAH3700706.1"/>
    <property type="molecule type" value="Genomic_DNA"/>
</dbReference>
<accession>A0A9D3YLK3</accession>
<proteinExistence type="predicted"/>
<gene>
    <name evidence="1" type="ORF">DPMN_075684</name>
</gene>
<sequence>MPFEQKFNPSFGQPSIFQQYFQQYFQQHIPQHQQYDSLCSLPCRSRLQPQPLVQRISCAISSSTYLPPRTSRYSRSSRTHVLGTTKNFHVSSQYSRVKPIRRSTPPLK</sequence>
<protein>
    <submittedName>
        <fullName evidence="1">Uncharacterized protein</fullName>
    </submittedName>
</protein>
<name>A0A9D3YLK3_DREPO</name>
<dbReference type="AlphaFoldDB" id="A0A9D3YLK3"/>
<evidence type="ECO:0000313" key="1">
    <source>
        <dbReference type="EMBL" id="KAH3700706.1"/>
    </source>
</evidence>
<dbReference type="Proteomes" id="UP000828390">
    <property type="component" value="Unassembled WGS sequence"/>
</dbReference>
<keyword evidence="2" id="KW-1185">Reference proteome</keyword>
<reference evidence="1" key="1">
    <citation type="journal article" date="2019" name="bioRxiv">
        <title>The Genome of the Zebra Mussel, Dreissena polymorpha: A Resource for Invasive Species Research.</title>
        <authorList>
            <person name="McCartney M.A."/>
            <person name="Auch B."/>
            <person name="Kono T."/>
            <person name="Mallez S."/>
            <person name="Zhang Y."/>
            <person name="Obille A."/>
            <person name="Becker A."/>
            <person name="Abrahante J.E."/>
            <person name="Garbe J."/>
            <person name="Badalamenti J.P."/>
            <person name="Herman A."/>
            <person name="Mangelson H."/>
            <person name="Liachko I."/>
            <person name="Sullivan S."/>
            <person name="Sone E.D."/>
            <person name="Koren S."/>
            <person name="Silverstein K.A.T."/>
            <person name="Beckman K.B."/>
            <person name="Gohl D.M."/>
        </authorList>
    </citation>
    <scope>NUCLEOTIDE SEQUENCE</scope>
    <source>
        <strain evidence="1">Duluth1</strain>
        <tissue evidence="1">Whole animal</tissue>
    </source>
</reference>